<name>A0A449BB22_9BACT</name>
<protein>
    <submittedName>
        <fullName evidence="2">Uncharacterized protein</fullName>
    </submittedName>
</protein>
<dbReference type="EMBL" id="LR215043">
    <property type="protein sequence ID" value="VEU78390.1"/>
    <property type="molecule type" value="Genomic_DNA"/>
</dbReference>
<gene>
    <name evidence="2" type="ORF">NCTC10184_00634</name>
</gene>
<evidence type="ECO:0000313" key="2">
    <source>
        <dbReference type="EMBL" id="VEU78390.1"/>
    </source>
</evidence>
<dbReference type="RefSeq" id="WP_129623213.1">
    <property type="nucleotide sequence ID" value="NZ_LR215043.1"/>
</dbReference>
<evidence type="ECO:0000313" key="3">
    <source>
        <dbReference type="Proteomes" id="UP000290876"/>
    </source>
</evidence>
<proteinExistence type="predicted"/>
<evidence type="ECO:0000256" key="1">
    <source>
        <dbReference type="SAM" id="SignalP"/>
    </source>
</evidence>
<organism evidence="2 3">
    <name type="scientific">Mycoplasmopsis columbinasalis</name>
    <dbReference type="NCBI Taxonomy" id="114880"/>
    <lineage>
        <taxon>Bacteria</taxon>
        <taxon>Bacillati</taxon>
        <taxon>Mycoplasmatota</taxon>
        <taxon>Mycoplasmoidales</taxon>
        <taxon>Metamycoplasmataceae</taxon>
        <taxon>Mycoplasmopsis</taxon>
    </lineage>
</organism>
<dbReference type="KEGG" id="mcob:NCTC10184_00634"/>
<accession>A0A449BB22</accession>
<dbReference type="AlphaFoldDB" id="A0A449BB22"/>
<feature type="signal peptide" evidence="1">
    <location>
        <begin position="1"/>
        <end position="25"/>
    </location>
</feature>
<keyword evidence="1" id="KW-0732">Signal</keyword>
<reference evidence="2 3" key="1">
    <citation type="submission" date="2019-01" db="EMBL/GenBank/DDBJ databases">
        <authorList>
            <consortium name="Pathogen Informatics"/>
        </authorList>
    </citation>
    <scope>NUCLEOTIDE SEQUENCE [LARGE SCALE GENOMIC DNA]</scope>
    <source>
        <strain evidence="2 3">NCTC10184</strain>
    </source>
</reference>
<sequence length="253" mass="29524">MKKHKFMTFLKLTPSAAFVPFFLSANFLDTGNQQNRTIWADEEKTVNDYEFWKLKREEVWEKRIEGLTQSTSDEKIGGGDWKPKDGKIWVFVNSSNGETAYAVGEDAPAYDYKNIYNFENSNQFNVRYKSLNSDTAKILKAEPFPLSEKNIVFPKFTYILEKDVNVGELDYDQKIQRIKNIFQNLENLTFLERDVKILTLSNTWGAPHFVTTAWNVRVLASVYAFLFENQEWQNTVRNAEKIETGITFFNLTK</sequence>
<dbReference type="Proteomes" id="UP000290876">
    <property type="component" value="Chromosome"/>
</dbReference>
<feature type="chain" id="PRO_5019258982" evidence="1">
    <location>
        <begin position="26"/>
        <end position="253"/>
    </location>
</feature>
<keyword evidence="3" id="KW-1185">Reference proteome</keyword>